<protein>
    <submittedName>
        <fullName evidence="6">DNA-binding transcriptional regulator, LysR family</fullName>
    </submittedName>
</protein>
<evidence type="ECO:0000313" key="7">
    <source>
        <dbReference type="Proteomes" id="UP000199011"/>
    </source>
</evidence>
<evidence type="ECO:0000256" key="1">
    <source>
        <dbReference type="ARBA" id="ARBA00009437"/>
    </source>
</evidence>
<keyword evidence="2" id="KW-0805">Transcription regulation</keyword>
<dbReference type="PANTHER" id="PTHR30126:SF2">
    <property type="entry name" value="HTH-TYPE TRANSCRIPTIONAL REGULATOR YJIE"/>
    <property type="match status" value="1"/>
</dbReference>
<comment type="similarity">
    <text evidence="1">Belongs to the LysR transcriptional regulatory family.</text>
</comment>
<dbReference type="Pfam" id="PF03466">
    <property type="entry name" value="LysR_substrate"/>
    <property type="match status" value="1"/>
</dbReference>
<keyword evidence="7" id="KW-1185">Reference proteome</keyword>
<dbReference type="InterPro" id="IPR005119">
    <property type="entry name" value="LysR_subst-bd"/>
</dbReference>
<dbReference type="SUPFAM" id="SSF46785">
    <property type="entry name" value="Winged helix' DNA-binding domain"/>
    <property type="match status" value="1"/>
</dbReference>
<dbReference type="PRINTS" id="PR00039">
    <property type="entry name" value="HTHLYSR"/>
</dbReference>
<dbReference type="EMBL" id="FOVO01000034">
    <property type="protein sequence ID" value="SFN94090.1"/>
    <property type="molecule type" value="Genomic_DNA"/>
</dbReference>
<dbReference type="GO" id="GO:0003700">
    <property type="term" value="F:DNA-binding transcription factor activity"/>
    <property type="evidence" value="ECO:0007669"/>
    <property type="project" value="InterPro"/>
</dbReference>
<evidence type="ECO:0000256" key="2">
    <source>
        <dbReference type="ARBA" id="ARBA00023015"/>
    </source>
</evidence>
<dbReference type="InterPro" id="IPR000847">
    <property type="entry name" value="LysR_HTH_N"/>
</dbReference>
<dbReference type="Gene3D" id="1.10.10.10">
    <property type="entry name" value="Winged helix-like DNA-binding domain superfamily/Winged helix DNA-binding domain"/>
    <property type="match status" value="1"/>
</dbReference>
<dbReference type="Pfam" id="PF00126">
    <property type="entry name" value="HTH_1"/>
    <property type="match status" value="1"/>
</dbReference>
<evidence type="ECO:0000259" key="5">
    <source>
        <dbReference type="PROSITE" id="PS50931"/>
    </source>
</evidence>
<dbReference type="Proteomes" id="UP000199011">
    <property type="component" value="Unassembled WGS sequence"/>
</dbReference>
<proteinExistence type="inferred from homology"/>
<organism evidence="6 7">
    <name type="scientific">Xenorhabdus japonica</name>
    <dbReference type="NCBI Taxonomy" id="53341"/>
    <lineage>
        <taxon>Bacteria</taxon>
        <taxon>Pseudomonadati</taxon>
        <taxon>Pseudomonadota</taxon>
        <taxon>Gammaproteobacteria</taxon>
        <taxon>Enterobacterales</taxon>
        <taxon>Morganellaceae</taxon>
        <taxon>Xenorhabdus</taxon>
    </lineage>
</organism>
<evidence type="ECO:0000256" key="4">
    <source>
        <dbReference type="ARBA" id="ARBA00023163"/>
    </source>
</evidence>
<dbReference type="AlphaFoldDB" id="A0A1I5D4F5"/>
<keyword evidence="3 6" id="KW-0238">DNA-binding</keyword>
<evidence type="ECO:0000313" key="6">
    <source>
        <dbReference type="EMBL" id="SFN94090.1"/>
    </source>
</evidence>
<dbReference type="PANTHER" id="PTHR30126">
    <property type="entry name" value="HTH-TYPE TRANSCRIPTIONAL REGULATOR"/>
    <property type="match status" value="1"/>
</dbReference>
<gene>
    <name evidence="6" type="ORF">SAMN05421579_13432</name>
</gene>
<dbReference type="InterPro" id="IPR036388">
    <property type="entry name" value="WH-like_DNA-bd_sf"/>
</dbReference>
<evidence type="ECO:0000256" key="3">
    <source>
        <dbReference type="ARBA" id="ARBA00023125"/>
    </source>
</evidence>
<dbReference type="Gene3D" id="3.40.190.290">
    <property type="match status" value="1"/>
</dbReference>
<dbReference type="InterPro" id="IPR036390">
    <property type="entry name" value="WH_DNA-bd_sf"/>
</dbReference>
<keyword evidence="4" id="KW-0804">Transcription</keyword>
<accession>A0A1I5D4F5</accession>
<name>A0A1I5D4F5_9GAMM</name>
<dbReference type="CDD" id="cd05466">
    <property type="entry name" value="PBP2_LTTR_substrate"/>
    <property type="match status" value="1"/>
</dbReference>
<feature type="domain" description="HTH lysR-type" evidence="5">
    <location>
        <begin position="43"/>
        <end position="100"/>
    </location>
</feature>
<dbReference type="PROSITE" id="PS50931">
    <property type="entry name" value="HTH_LYSR"/>
    <property type="match status" value="1"/>
</dbReference>
<dbReference type="STRING" id="53341.SAMN05421579_13432"/>
<dbReference type="GO" id="GO:0000976">
    <property type="term" value="F:transcription cis-regulatory region binding"/>
    <property type="evidence" value="ECO:0007669"/>
    <property type="project" value="TreeGrafter"/>
</dbReference>
<dbReference type="SUPFAM" id="SSF53850">
    <property type="entry name" value="Periplasmic binding protein-like II"/>
    <property type="match status" value="1"/>
</dbReference>
<sequence>MMAYKLRFVIAIFLWPMLNLHKLFYLLISESVILHGGFMFNNIELKWLYDAVMLEELRSFTLAAERRNISQSSFSRRIQALENAVGFEIFNRNSNPLQLSLQGRGFIVYVRNLLGDIEYQIGKLKGGEISKYRINIAAAHSLSISLFPELISGFAEKSDKVFNVESINVDEAVHNLKNGKNDFILSFFNEELMTSPFLHHKVLDAQLYLVSGCDPDGESLYHLENTPLPLMKYTDESYMGRQVNQLLEKDFREQFTYFCLSSMSELLKRMVLDGHGVGWLPDYSIREELKKQKLCLLVPEQASIKMGVFIYRTYSRLNPSSERFWQYMKTRCTN</sequence>
<reference evidence="7" key="1">
    <citation type="submission" date="2016-10" db="EMBL/GenBank/DDBJ databases">
        <authorList>
            <person name="Varghese N."/>
            <person name="Submissions S."/>
        </authorList>
    </citation>
    <scope>NUCLEOTIDE SEQUENCE [LARGE SCALE GENOMIC DNA]</scope>
    <source>
        <strain evidence="7">DSM 16522</strain>
    </source>
</reference>